<dbReference type="OrthoDB" id="10052040at2759"/>
<dbReference type="EMBL" id="JPKZ01002982">
    <property type="protein sequence ID" value="KHN74003.1"/>
    <property type="molecule type" value="Genomic_DNA"/>
</dbReference>
<dbReference type="STRING" id="6265.A0A0B2UX48"/>
<accession>A0A0B2UX48</accession>
<reference evidence="1 2" key="1">
    <citation type="submission" date="2014-11" db="EMBL/GenBank/DDBJ databases">
        <title>Genetic blueprint of the zoonotic pathogen Toxocara canis.</title>
        <authorList>
            <person name="Zhu X.-Q."/>
            <person name="Korhonen P.K."/>
            <person name="Cai H."/>
            <person name="Young N.D."/>
            <person name="Nejsum P."/>
            <person name="von Samson-Himmelstjerna G."/>
            <person name="Boag P.R."/>
            <person name="Tan P."/>
            <person name="Li Q."/>
            <person name="Min J."/>
            <person name="Yang Y."/>
            <person name="Wang X."/>
            <person name="Fang X."/>
            <person name="Hall R.S."/>
            <person name="Hofmann A."/>
            <person name="Sternberg P.W."/>
            <person name="Jex A.R."/>
            <person name="Gasser R.B."/>
        </authorList>
    </citation>
    <scope>NUCLEOTIDE SEQUENCE [LARGE SCALE GENOMIC DNA]</scope>
    <source>
        <strain evidence="1">PN_DK_2014</strain>
    </source>
</reference>
<dbReference type="Proteomes" id="UP000031036">
    <property type="component" value="Unassembled WGS sequence"/>
</dbReference>
<name>A0A0B2UX48_TOXCA</name>
<dbReference type="InterPro" id="IPR027413">
    <property type="entry name" value="GROEL-like_equatorial_sf"/>
</dbReference>
<gene>
    <name evidence="1" type="primary">cct-6</name>
    <name evidence="1" type="ORF">Tcan_17228</name>
</gene>
<dbReference type="SUPFAM" id="SSF48592">
    <property type="entry name" value="GroEL equatorial domain-like"/>
    <property type="match status" value="1"/>
</dbReference>
<evidence type="ECO:0000313" key="2">
    <source>
        <dbReference type="Proteomes" id="UP000031036"/>
    </source>
</evidence>
<protein>
    <submittedName>
        <fullName evidence="1">T-complex protein 1 subunit zeta</fullName>
    </submittedName>
</protein>
<comment type="caution">
    <text evidence="1">The sequence shown here is derived from an EMBL/GenBank/DDBJ whole genome shotgun (WGS) entry which is preliminary data.</text>
</comment>
<keyword evidence="2" id="KW-1185">Reference proteome</keyword>
<proteinExistence type="predicted"/>
<evidence type="ECO:0000313" key="1">
    <source>
        <dbReference type="EMBL" id="KHN74003.1"/>
    </source>
</evidence>
<organism evidence="1 2">
    <name type="scientific">Toxocara canis</name>
    <name type="common">Canine roundworm</name>
    <dbReference type="NCBI Taxonomy" id="6265"/>
    <lineage>
        <taxon>Eukaryota</taxon>
        <taxon>Metazoa</taxon>
        <taxon>Ecdysozoa</taxon>
        <taxon>Nematoda</taxon>
        <taxon>Chromadorea</taxon>
        <taxon>Rhabditida</taxon>
        <taxon>Spirurina</taxon>
        <taxon>Ascaridomorpha</taxon>
        <taxon>Ascaridoidea</taxon>
        <taxon>Toxocaridae</taxon>
        <taxon>Toxocara</taxon>
    </lineage>
</organism>
<sequence>MSARICFSLTITGIWDNVVVKRNSLSSCCVIACNLLHVDEVMRAGMTSLKAQQ</sequence>
<dbReference type="Gene3D" id="1.10.560.10">
    <property type="entry name" value="GroEL-like equatorial domain"/>
    <property type="match status" value="1"/>
</dbReference>
<dbReference type="AlphaFoldDB" id="A0A0B2UX48"/>